<dbReference type="Gene3D" id="3.90.470.20">
    <property type="entry name" value="4'-phosphopantetheinyl transferase domain"/>
    <property type="match status" value="2"/>
</dbReference>
<name>A0A9Q5HRE1_SANBA</name>
<dbReference type="PANTHER" id="PTHR12215:SF10">
    <property type="entry name" value="L-AMINOADIPATE-SEMIALDEHYDE DEHYDROGENASE-PHOSPHOPANTETHEINYL TRANSFERASE"/>
    <property type="match status" value="1"/>
</dbReference>
<dbReference type="EC" id="2.7.8.7" evidence="1"/>
<dbReference type="Pfam" id="PF01648">
    <property type="entry name" value="ACPS"/>
    <property type="match status" value="1"/>
</dbReference>
<dbReference type="InterPro" id="IPR037143">
    <property type="entry name" value="4-PPantetheinyl_Trfase_dom_sf"/>
</dbReference>
<dbReference type="InterPro" id="IPR055066">
    <property type="entry name" value="AASDHPPT_N"/>
</dbReference>
<dbReference type="PANTHER" id="PTHR12215">
    <property type="entry name" value="PHOSPHOPANTETHEINE TRANSFERASE"/>
    <property type="match status" value="1"/>
</dbReference>
<dbReference type="InterPro" id="IPR050559">
    <property type="entry name" value="P-Pant_transferase_sf"/>
</dbReference>
<dbReference type="SUPFAM" id="SSF56214">
    <property type="entry name" value="4'-phosphopantetheinyl transferase"/>
    <property type="match status" value="2"/>
</dbReference>
<protein>
    <recommendedName>
        <fullName evidence="1">holo-[acyl-carrier-protein] synthase</fullName>
        <ecNumber evidence="1">2.7.8.7</ecNumber>
    </recommendedName>
</protein>
<evidence type="ECO:0000313" key="5">
    <source>
        <dbReference type="EMBL" id="OCB84427.1"/>
    </source>
</evidence>
<proteinExistence type="predicted"/>
<dbReference type="GO" id="GO:0000287">
    <property type="term" value="F:magnesium ion binding"/>
    <property type="evidence" value="ECO:0007669"/>
    <property type="project" value="InterPro"/>
</dbReference>
<dbReference type="AlphaFoldDB" id="A0A9Q5HRE1"/>
<organism evidence="5 6">
    <name type="scientific">Sanghuangporus baumii</name>
    <name type="common">Phellinus baumii</name>
    <dbReference type="NCBI Taxonomy" id="108892"/>
    <lineage>
        <taxon>Eukaryota</taxon>
        <taxon>Fungi</taxon>
        <taxon>Dikarya</taxon>
        <taxon>Basidiomycota</taxon>
        <taxon>Agaricomycotina</taxon>
        <taxon>Agaricomycetes</taxon>
        <taxon>Hymenochaetales</taxon>
        <taxon>Hymenochaetaceae</taxon>
        <taxon>Sanghuangporus</taxon>
    </lineage>
</organism>
<dbReference type="Pfam" id="PF22624">
    <property type="entry name" value="AASDHPPT_N"/>
    <property type="match status" value="1"/>
</dbReference>
<evidence type="ECO:0000259" key="3">
    <source>
        <dbReference type="Pfam" id="PF01648"/>
    </source>
</evidence>
<dbReference type="OrthoDB" id="26719at2759"/>
<dbReference type="GO" id="GO:0008897">
    <property type="term" value="F:holo-[acyl-carrier-protein] synthase activity"/>
    <property type="evidence" value="ECO:0007669"/>
    <property type="project" value="UniProtKB-EC"/>
</dbReference>
<dbReference type="GO" id="GO:0005829">
    <property type="term" value="C:cytosol"/>
    <property type="evidence" value="ECO:0007669"/>
    <property type="project" value="TreeGrafter"/>
</dbReference>
<evidence type="ECO:0000259" key="4">
    <source>
        <dbReference type="Pfam" id="PF22624"/>
    </source>
</evidence>
<evidence type="ECO:0000256" key="2">
    <source>
        <dbReference type="ARBA" id="ARBA00022679"/>
    </source>
</evidence>
<sequence length="332" mass="37845">MTTMSIWAVSFSDRSFTEDVRIGHKPLYKAGLVLVDTESQARIKRFYFKNDSYRKIHLSRELLDTLFTCLAEWSPESRRCRATQSVGCLLGRLLPRLLLKQYGIPPKEAAFGRTASGKPYVKNPSLEHAIGFNVSHDNEYIIMAFQIRQPSVDPPSESAPQTYDKDVDVTTIGVDVMKVALPKYEKNLRSFIHSISDTLTSLEQHSLLEHSEANDALRRLYLVWTLKEAYTKALGLGLGFDFKRIEVDVSTSRIYIDGSLPLGWEFRAFSLESQSGDEYQVAIARFTGDETRYIWGHVDVQGRVDKTADALDWFVHYDAEDLITRIAECNEK</sequence>
<keyword evidence="6" id="KW-1185">Reference proteome</keyword>
<accession>A0A9Q5HRE1</accession>
<comment type="caution">
    <text evidence="5">The sequence shown here is derived from an EMBL/GenBank/DDBJ whole genome shotgun (WGS) entry which is preliminary data.</text>
</comment>
<dbReference type="Proteomes" id="UP000757232">
    <property type="component" value="Unassembled WGS sequence"/>
</dbReference>
<reference evidence="5" key="1">
    <citation type="submission" date="2016-06" db="EMBL/GenBank/DDBJ databases">
        <title>Draft Genome sequence of the fungus Inonotus baumii.</title>
        <authorList>
            <person name="Zhu H."/>
            <person name="Lin W."/>
        </authorList>
    </citation>
    <scope>NUCLEOTIDE SEQUENCE</scope>
    <source>
        <strain evidence="5">821</strain>
    </source>
</reference>
<gene>
    <name evidence="5" type="ORF">A7U60_g8412</name>
</gene>
<feature type="domain" description="4'-phosphopantetheinyl transferase" evidence="3">
    <location>
        <begin position="172"/>
        <end position="284"/>
    </location>
</feature>
<evidence type="ECO:0000256" key="1">
    <source>
        <dbReference type="ARBA" id="ARBA00013172"/>
    </source>
</evidence>
<dbReference type="InterPro" id="IPR008278">
    <property type="entry name" value="4-PPantetheinyl_Trfase_dom"/>
</dbReference>
<dbReference type="EMBL" id="LNZH02000215">
    <property type="protein sequence ID" value="OCB84427.1"/>
    <property type="molecule type" value="Genomic_DNA"/>
</dbReference>
<keyword evidence="2" id="KW-0808">Transferase</keyword>
<evidence type="ECO:0000313" key="6">
    <source>
        <dbReference type="Proteomes" id="UP000757232"/>
    </source>
</evidence>
<feature type="domain" description="4'-phosphopantetheinyl transferase N-terminal" evidence="4">
    <location>
        <begin position="88"/>
        <end position="144"/>
    </location>
</feature>
<dbReference type="GO" id="GO:0019878">
    <property type="term" value="P:lysine biosynthetic process via aminoadipic acid"/>
    <property type="evidence" value="ECO:0007669"/>
    <property type="project" value="TreeGrafter"/>
</dbReference>